<keyword evidence="9" id="KW-0325">Glycoprotein</keyword>
<keyword evidence="3" id="KW-1003">Cell membrane</keyword>
<dbReference type="PRINTS" id="PR01350">
    <property type="entry name" value="CTRFAMILY"/>
</dbReference>
<evidence type="ECO:0000256" key="10">
    <source>
        <dbReference type="SAM" id="Phobius"/>
    </source>
</evidence>
<keyword evidence="8" id="KW-1015">Disulfide bond</keyword>
<evidence type="ECO:0000256" key="7">
    <source>
        <dbReference type="ARBA" id="ARBA00023136"/>
    </source>
</evidence>
<reference evidence="12 13" key="1">
    <citation type="submission" date="2013-11" db="EMBL/GenBank/DDBJ databases">
        <title>Genome sequencing of Stegodyphus mimosarum.</title>
        <authorList>
            <person name="Bechsgaard J."/>
        </authorList>
    </citation>
    <scope>NUCLEOTIDE SEQUENCE [LARGE SCALE GENOMIC DNA]</scope>
</reference>
<evidence type="ECO:0000256" key="1">
    <source>
        <dbReference type="ARBA" id="ARBA00004651"/>
    </source>
</evidence>
<evidence type="ECO:0000256" key="2">
    <source>
        <dbReference type="ARBA" id="ARBA00005314"/>
    </source>
</evidence>
<evidence type="ECO:0000256" key="9">
    <source>
        <dbReference type="ARBA" id="ARBA00023180"/>
    </source>
</evidence>
<dbReference type="Pfam" id="PF00002">
    <property type="entry name" value="7tm_2"/>
    <property type="match status" value="1"/>
</dbReference>
<comment type="subcellular location">
    <subcellularLocation>
        <location evidence="1">Cell membrane</location>
        <topology evidence="1">Multi-pass membrane protein</topology>
    </subcellularLocation>
</comment>
<dbReference type="GO" id="GO:0005886">
    <property type="term" value="C:plasma membrane"/>
    <property type="evidence" value="ECO:0007669"/>
    <property type="project" value="UniProtKB-SubCell"/>
</dbReference>
<dbReference type="PANTHER" id="PTHR45620">
    <property type="entry name" value="PDF RECEPTOR-LIKE PROTEIN-RELATED"/>
    <property type="match status" value="1"/>
</dbReference>
<dbReference type="OrthoDB" id="6433780at2759"/>
<dbReference type="InterPro" id="IPR036445">
    <property type="entry name" value="GPCR_2_extracell_dom_sf"/>
</dbReference>
<feature type="domain" description="G-protein coupled receptors family 2 profile 1" evidence="11">
    <location>
        <begin position="23"/>
        <end position="107"/>
    </location>
</feature>
<dbReference type="PRINTS" id="PR00249">
    <property type="entry name" value="GPCRSECRETIN"/>
</dbReference>
<dbReference type="InterPro" id="IPR017983">
    <property type="entry name" value="GPCR_2_secretin-like_CS"/>
</dbReference>
<dbReference type="InterPro" id="IPR000832">
    <property type="entry name" value="GPCR_2_secretin-like"/>
</dbReference>
<dbReference type="AlphaFoldDB" id="A0A087TRC9"/>
<keyword evidence="7 10" id="KW-0472">Membrane</keyword>
<dbReference type="SMART" id="SM00008">
    <property type="entry name" value="HormR"/>
    <property type="match status" value="1"/>
</dbReference>
<evidence type="ECO:0000256" key="8">
    <source>
        <dbReference type="ARBA" id="ARBA00023157"/>
    </source>
</evidence>
<dbReference type="Gene3D" id="1.20.1070.10">
    <property type="entry name" value="Rhodopsin 7-helix transmembrane proteins"/>
    <property type="match status" value="1"/>
</dbReference>
<keyword evidence="5" id="KW-0732">Signal</keyword>
<dbReference type="Proteomes" id="UP000054359">
    <property type="component" value="Unassembled WGS sequence"/>
</dbReference>
<dbReference type="PROSITE" id="PS50227">
    <property type="entry name" value="G_PROTEIN_RECEP_F2_3"/>
    <property type="match status" value="1"/>
</dbReference>
<dbReference type="STRING" id="407821.A0A087TRC9"/>
<dbReference type="Pfam" id="PF02793">
    <property type="entry name" value="HRM"/>
    <property type="match status" value="1"/>
</dbReference>
<proteinExistence type="inferred from homology"/>
<feature type="transmembrane region" description="Helical" evidence="10">
    <location>
        <begin position="128"/>
        <end position="147"/>
    </location>
</feature>
<evidence type="ECO:0000313" key="12">
    <source>
        <dbReference type="EMBL" id="KFM67668.1"/>
    </source>
</evidence>
<dbReference type="SUPFAM" id="SSF111418">
    <property type="entry name" value="Hormone receptor domain"/>
    <property type="match status" value="1"/>
</dbReference>
<dbReference type="PANTHER" id="PTHR45620:SF1">
    <property type="entry name" value="G-PROTEIN COUPLED RECEPTORS FAMILY 2 PROFILE 2 DOMAIN-CONTAINING PROTEIN"/>
    <property type="match status" value="1"/>
</dbReference>
<dbReference type="InterPro" id="IPR001879">
    <property type="entry name" value="GPCR_2_extracellular_dom"/>
</dbReference>
<dbReference type="PROSITE" id="PS00649">
    <property type="entry name" value="G_PROTEIN_RECEP_F2_1"/>
    <property type="match status" value="1"/>
</dbReference>
<dbReference type="GO" id="GO:0017046">
    <property type="term" value="F:peptide hormone binding"/>
    <property type="evidence" value="ECO:0007669"/>
    <property type="project" value="TreeGrafter"/>
</dbReference>
<organism evidence="12 13">
    <name type="scientific">Stegodyphus mimosarum</name>
    <name type="common">African social velvet spider</name>
    <dbReference type="NCBI Taxonomy" id="407821"/>
    <lineage>
        <taxon>Eukaryota</taxon>
        <taxon>Metazoa</taxon>
        <taxon>Ecdysozoa</taxon>
        <taxon>Arthropoda</taxon>
        <taxon>Chelicerata</taxon>
        <taxon>Arachnida</taxon>
        <taxon>Araneae</taxon>
        <taxon>Araneomorphae</taxon>
        <taxon>Entelegynae</taxon>
        <taxon>Eresoidea</taxon>
        <taxon>Eresidae</taxon>
        <taxon>Stegodyphus</taxon>
    </lineage>
</organism>
<dbReference type="InterPro" id="IPR003287">
    <property type="entry name" value="GPCR_2_calcitonin_rcpt_fam"/>
</dbReference>
<accession>A0A087TRC9</accession>
<keyword evidence="12" id="KW-0675">Receptor</keyword>
<evidence type="ECO:0000256" key="3">
    <source>
        <dbReference type="ARBA" id="ARBA00022475"/>
    </source>
</evidence>
<evidence type="ECO:0000256" key="6">
    <source>
        <dbReference type="ARBA" id="ARBA00022989"/>
    </source>
</evidence>
<name>A0A087TRC9_STEMI</name>
<keyword evidence="6 10" id="KW-1133">Transmembrane helix</keyword>
<sequence length="164" mass="18339">MNSSPVHSSKERQLSLLQDWRDKCLLSMNESLVSDSEGSFCPQTWDGIYCWPHAAAGTFVVQPCPEYVYGFNPNASATKFCSKDGTWWTNPKTNRTWTNYSLCELSSDSSEESGFVVHVPVIKAISQVGYSVSLILLVIACLLLASVRRLRCPRNNLHLQLFAS</sequence>
<evidence type="ECO:0000313" key="13">
    <source>
        <dbReference type="Proteomes" id="UP000054359"/>
    </source>
</evidence>
<evidence type="ECO:0000259" key="11">
    <source>
        <dbReference type="PROSITE" id="PS50227"/>
    </source>
</evidence>
<evidence type="ECO:0000256" key="5">
    <source>
        <dbReference type="ARBA" id="ARBA00022729"/>
    </source>
</evidence>
<gene>
    <name evidence="12" type="ORF">X975_22290</name>
</gene>
<dbReference type="OMA" id="ESSLICC"/>
<dbReference type="GO" id="GO:0004948">
    <property type="term" value="F:calcitonin receptor activity"/>
    <property type="evidence" value="ECO:0007669"/>
    <property type="project" value="InterPro"/>
</dbReference>
<dbReference type="InterPro" id="IPR050332">
    <property type="entry name" value="GPCR_2"/>
</dbReference>
<feature type="non-terminal residue" evidence="12">
    <location>
        <position position="164"/>
    </location>
</feature>
<keyword evidence="4 10" id="KW-0812">Transmembrane</keyword>
<protein>
    <submittedName>
        <fullName evidence="12">Parathyroid hormone/parathyroid hormone-related peptide receptor</fullName>
    </submittedName>
</protein>
<dbReference type="GO" id="GO:0007188">
    <property type="term" value="P:adenylate cyclase-modulating G protein-coupled receptor signaling pathway"/>
    <property type="evidence" value="ECO:0007669"/>
    <property type="project" value="TreeGrafter"/>
</dbReference>
<dbReference type="EMBL" id="KK116394">
    <property type="protein sequence ID" value="KFM67668.1"/>
    <property type="molecule type" value="Genomic_DNA"/>
</dbReference>
<comment type="similarity">
    <text evidence="2">Belongs to the G-protein coupled receptor 2 family.</text>
</comment>
<evidence type="ECO:0000256" key="4">
    <source>
        <dbReference type="ARBA" id="ARBA00022692"/>
    </source>
</evidence>
<dbReference type="Gene3D" id="4.10.1240.10">
    <property type="entry name" value="GPCR, family 2, extracellular hormone receptor domain"/>
    <property type="match status" value="1"/>
</dbReference>
<keyword evidence="13" id="KW-1185">Reference proteome</keyword>